<feature type="coiled-coil region" evidence="1">
    <location>
        <begin position="33"/>
        <end position="60"/>
    </location>
</feature>
<sequence length="211" mass="24611">MTLASRCSMTLSSEEAARYVQDGLPQLLASTLYNGMKADYNKYEELIKAIKEEIDEHGEDSFARWESEGERTERETYLQQQKRVREKREVRVRADDDEPALIWQMVRDSHKQSNAMLTQTPSTFTHPQNSAWIQHSQTAAQQPIDLFLESWMTTVNERMSSRQDGERGKRNVNLRWHSDTCASHTVWCRDTIDQDRILWEVPVEVTMGVTD</sequence>
<name>A0A0G4G8A1_9ALVE</name>
<evidence type="ECO:0000313" key="2">
    <source>
        <dbReference type="EMBL" id="CEM24980.1"/>
    </source>
</evidence>
<dbReference type="VEuPathDB" id="CryptoDB:Cvel_20724"/>
<evidence type="ECO:0000256" key="1">
    <source>
        <dbReference type="SAM" id="Coils"/>
    </source>
</evidence>
<keyword evidence="1" id="KW-0175">Coiled coil</keyword>
<dbReference type="EMBL" id="CDMZ01000977">
    <property type="protein sequence ID" value="CEM24980.1"/>
    <property type="molecule type" value="Genomic_DNA"/>
</dbReference>
<gene>
    <name evidence="2" type="ORF">Cvel_20724</name>
</gene>
<dbReference type="PhylomeDB" id="A0A0G4G8A1"/>
<reference evidence="2" key="1">
    <citation type="submission" date="2014-11" db="EMBL/GenBank/DDBJ databases">
        <authorList>
            <person name="Otto D Thomas"/>
            <person name="Naeem Raeece"/>
        </authorList>
    </citation>
    <scope>NUCLEOTIDE SEQUENCE</scope>
</reference>
<dbReference type="AlphaFoldDB" id="A0A0G4G8A1"/>
<proteinExistence type="predicted"/>
<protein>
    <submittedName>
        <fullName evidence="2">Uncharacterized protein</fullName>
    </submittedName>
</protein>
<accession>A0A0G4G8A1</accession>
<organism evidence="2">
    <name type="scientific">Chromera velia CCMP2878</name>
    <dbReference type="NCBI Taxonomy" id="1169474"/>
    <lineage>
        <taxon>Eukaryota</taxon>
        <taxon>Sar</taxon>
        <taxon>Alveolata</taxon>
        <taxon>Colpodellida</taxon>
        <taxon>Chromeraceae</taxon>
        <taxon>Chromera</taxon>
    </lineage>
</organism>